<dbReference type="Gene3D" id="3.40.605.10">
    <property type="entry name" value="Aldehyde Dehydrogenase, Chain A, domain 1"/>
    <property type="match status" value="1"/>
</dbReference>
<name>A0A2S8JDV9_RHOOP</name>
<dbReference type="InterPro" id="IPR050740">
    <property type="entry name" value="Aldehyde_DH_Superfamily"/>
</dbReference>
<evidence type="ECO:0000313" key="3">
    <source>
        <dbReference type="EMBL" id="PQP25195.1"/>
    </source>
</evidence>
<evidence type="ECO:0000256" key="1">
    <source>
        <dbReference type="ARBA" id="ARBA00023002"/>
    </source>
</evidence>
<dbReference type="InterPro" id="IPR016162">
    <property type="entry name" value="Ald_DH_N"/>
</dbReference>
<dbReference type="AlphaFoldDB" id="A0A2S8JDV9"/>
<sequence length="478" mass="49854">MTNATIRAAAEAMSVWSSTSRAERSTILRSLASELAASSDDLVPVTDAETGLGTGRLVGELARTVHQLRMFADVVDEGAYLEVTIDHADPAAPVPIAGDVRRWLVPLGPVAVYSASNFPLAFSVLGGDTASALAAGCTVVVKAHQGHPRTSELVHEIAARVFREAGMPEGVLGLVHGRDAGRTLICHPEISAAGFTGSVSGGRALADLAHDRPHPIPFFGELGSQNTLVISPGAAETRGADIAEGLATSVLLGSGQFCTKPGLVLLPNSASGQRILEHLADSIRTASVSRLLTTAIQDGFISGSRELEASAGINLIARGDSAAVDGLAPALWECAPEHLDGVALEECFGPTAVVVRYGDEDELLGLVRKVRPALTASFHTETSEQSLSKALLETLTPKAGRVVANQYPTGVAVTWSMHHGGPSPSTTDSQHTSVGATAIRRFLRPVAFQNVDPALLPDELQDTTELAVPRRVDGVLIS</sequence>
<keyword evidence="1" id="KW-0560">Oxidoreductase</keyword>
<protein>
    <submittedName>
        <fullName evidence="3">Aldehyde dehydrogenase (NADP(+))</fullName>
    </submittedName>
</protein>
<feature type="domain" description="Aldehyde dehydrogenase" evidence="2">
    <location>
        <begin position="3"/>
        <end position="431"/>
    </location>
</feature>
<dbReference type="EMBL" id="PUIO01000009">
    <property type="protein sequence ID" value="PQP25195.1"/>
    <property type="molecule type" value="Genomic_DNA"/>
</dbReference>
<dbReference type="Gene3D" id="3.40.309.10">
    <property type="entry name" value="Aldehyde Dehydrogenase, Chain A, domain 2"/>
    <property type="match status" value="1"/>
</dbReference>
<dbReference type="InterPro" id="IPR016161">
    <property type="entry name" value="Ald_DH/histidinol_DH"/>
</dbReference>
<organism evidence="3 4">
    <name type="scientific">Rhodococcus opacus</name>
    <name type="common">Nocardia opaca</name>
    <dbReference type="NCBI Taxonomy" id="37919"/>
    <lineage>
        <taxon>Bacteria</taxon>
        <taxon>Bacillati</taxon>
        <taxon>Actinomycetota</taxon>
        <taxon>Actinomycetes</taxon>
        <taxon>Mycobacteriales</taxon>
        <taxon>Nocardiaceae</taxon>
        <taxon>Rhodococcus</taxon>
    </lineage>
</organism>
<reference evidence="4" key="1">
    <citation type="submission" date="2018-02" db="EMBL/GenBank/DDBJ databases">
        <title>Draft genome sequencing of Rhodococcus opacus KU647198.</title>
        <authorList>
            <person name="Zheng B.-X."/>
        </authorList>
    </citation>
    <scope>NUCLEOTIDE SEQUENCE [LARGE SCALE GENOMIC DNA]</scope>
    <source>
        <strain evidence="4">04-OD7</strain>
    </source>
</reference>
<dbReference type="CDD" id="cd07129">
    <property type="entry name" value="ALDH_KGSADH"/>
    <property type="match status" value="1"/>
</dbReference>
<dbReference type="SUPFAM" id="SSF53720">
    <property type="entry name" value="ALDH-like"/>
    <property type="match status" value="1"/>
</dbReference>
<accession>A0A2S8JDV9</accession>
<dbReference type="PANTHER" id="PTHR43353:SF3">
    <property type="entry name" value="ALDEHYDE DEHYDROGENASE-RELATED"/>
    <property type="match status" value="1"/>
</dbReference>
<dbReference type="Proteomes" id="UP000239290">
    <property type="component" value="Unassembled WGS sequence"/>
</dbReference>
<dbReference type="PANTHER" id="PTHR43353">
    <property type="entry name" value="SUCCINATE-SEMIALDEHYDE DEHYDROGENASE, MITOCHONDRIAL"/>
    <property type="match status" value="1"/>
</dbReference>
<gene>
    <name evidence="3" type="ORF">C5613_09575</name>
</gene>
<evidence type="ECO:0000313" key="4">
    <source>
        <dbReference type="Proteomes" id="UP000239290"/>
    </source>
</evidence>
<dbReference type="Pfam" id="PF00171">
    <property type="entry name" value="Aldedh"/>
    <property type="match status" value="1"/>
</dbReference>
<evidence type="ECO:0000259" key="2">
    <source>
        <dbReference type="Pfam" id="PF00171"/>
    </source>
</evidence>
<dbReference type="InterPro" id="IPR015590">
    <property type="entry name" value="Aldehyde_DH_dom"/>
</dbReference>
<dbReference type="GO" id="GO:0016620">
    <property type="term" value="F:oxidoreductase activity, acting on the aldehyde or oxo group of donors, NAD or NADP as acceptor"/>
    <property type="evidence" value="ECO:0007669"/>
    <property type="project" value="InterPro"/>
</dbReference>
<proteinExistence type="predicted"/>
<comment type="caution">
    <text evidence="3">The sequence shown here is derived from an EMBL/GenBank/DDBJ whole genome shotgun (WGS) entry which is preliminary data.</text>
</comment>
<dbReference type="InterPro" id="IPR016163">
    <property type="entry name" value="Ald_DH_C"/>
</dbReference>
<dbReference type="InterPro" id="IPR044151">
    <property type="entry name" value="ALDH_KGSADH"/>
</dbReference>